<dbReference type="Gene3D" id="1.20.120.450">
    <property type="entry name" value="dinb family like domain"/>
    <property type="match status" value="1"/>
</dbReference>
<dbReference type="InterPro" id="IPR034660">
    <property type="entry name" value="DinB/YfiT-like"/>
</dbReference>
<evidence type="ECO:0000256" key="2">
    <source>
        <dbReference type="ARBA" id="ARBA00022723"/>
    </source>
</evidence>
<evidence type="ECO:0000256" key="1">
    <source>
        <dbReference type="ARBA" id="ARBA00008635"/>
    </source>
</evidence>
<evidence type="ECO:0000313" key="5">
    <source>
        <dbReference type="Proteomes" id="UP000182769"/>
    </source>
</evidence>
<dbReference type="STRING" id="1137284.GCA_001418205_01872"/>
<dbReference type="PANTHER" id="PTHR37302">
    <property type="entry name" value="SLR1116 PROTEIN"/>
    <property type="match status" value="1"/>
</dbReference>
<gene>
    <name evidence="4" type="ORF">Ga0061065_105105</name>
</gene>
<evidence type="ECO:0000256" key="3">
    <source>
        <dbReference type="PIRSR" id="PIRSR607837-1"/>
    </source>
</evidence>
<dbReference type="PANTHER" id="PTHR37302:SF1">
    <property type="entry name" value="PROTEIN DINB"/>
    <property type="match status" value="1"/>
</dbReference>
<dbReference type="Proteomes" id="UP000182769">
    <property type="component" value="Unassembled WGS sequence"/>
</dbReference>
<dbReference type="SUPFAM" id="SSF109854">
    <property type="entry name" value="DinB/YfiT-like putative metalloenzymes"/>
    <property type="match status" value="1"/>
</dbReference>
<proteinExistence type="inferred from homology"/>
<organism evidence="4 5">
    <name type="scientific">Marinomonas fungiae</name>
    <dbReference type="NCBI Taxonomy" id="1137284"/>
    <lineage>
        <taxon>Bacteria</taxon>
        <taxon>Pseudomonadati</taxon>
        <taxon>Pseudomonadota</taxon>
        <taxon>Gammaproteobacteria</taxon>
        <taxon>Oceanospirillales</taxon>
        <taxon>Oceanospirillaceae</taxon>
        <taxon>Marinomonas</taxon>
    </lineage>
</organism>
<feature type="binding site" evidence="3">
    <location>
        <position position="134"/>
    </location>
    <ligand>
        <name>a divalent metal cation</name>
        <dbReference type="ChEBI" id="CHEBI:60240"/>
    </ligand>
</feature>
<keyword evidence="2 3" id="KW-0479">Metal-binding</keyword>
<reference evidence="5" key="1">
    <citation type="submission" date="2015-08" db="EMBL/GenBank/DDBJ databases">
        <authorList>
            <person name="Varghese N."/>
        </authorList>
    </citation>
    <scope>NUCLEOTIDE SEQUENCE [LARGE SCALE GENOMIC DNA]</scope>
    <source>
        <strain evidence="5">JCM 18476</strain>
    </source>
</reference>
<name>A0A0K6ILN9_9GAMM</name>
<dbReference type="OrthoDB" id="9807509at2"/>
<comment type="similarity">
    <text evidence="1">Belongs to the DinB family.</text>
</comment>
<dbReference type="EMBL" id="CYHG01000005">
    <property type="protein sequence ID" value="CUB04013.1"/>
    <property type="molecule type" value="Genomic_DNA"/>
</dbReference>
<feature type="binding site" evidence="3">
    <location>
        <position position="138"/>
    </location>
    <ligand>
        <name>a divalent metal cation</name>
        <dbReference type="ChEBI" id="CHEBI:60240"/>
    </ligand>
</feature>
<keyword evidence="5" id="KW-1185">Reference proteome</keyword>
<dbReference type="InterPro" id="IPR007837">
    <property type="entry name" value="DinB"/>
</dbReference>
<dbReference type="RefSeq" id="WP_055462972.1">
    <property type="nucleotide sequence ID" value="NZ_CYHG01000005.1"/>
</dbReference>
<sequence length="166" mass="18747">MTPALAKELAHYNSWMNKKIYYAVRSLSDAERKKDRGAFFKSIHGTLNHLLLADKLWLGRMTGESFALTGLDQELHSDFAALEQDRIATDAAITAYVAGLTEEQLAGTLRYTSVVNPEPREFELWFAVAHFFNHQTHHRGQVTTLLSQLGVDVGITDMVFMPREHA</sequence>
<accession>A0A0K6ILN9</accession>
<evidence type="ECO:0000313" key="4">
    <source>
        <dbReference type="EMBL" id="CUB04013.1"/>
    </source>
</evidence>
<dbReference type="Pfam" id="PF05163">
    <property type="entry name" value="DinB"/>
    <property type="match status" value="1"/>
</dbReference>
<dbReference type="GO" id="GO:0046872">
    <property type="term" value="F:metal ion binding"/>
    <property type="evidence" value="ECO:0007669"/>
    <property type="project" value="UniProtKB-KW"/>
</dbReference>
<dbReference type="AlphaFoldDB" id="A0A0K6ILN9"/>
<feature type="binding site" evidence="3">
    <location>
        <position position="49"/>
    </location>
    <ligand>
        <name>a divalent metal cation</name>
        <dbReference type="ChEBI" id="CHEBI:60240"/>
    </ligand>
</feature>
<protein>
    <submittedName>
        <fullName evidence="4">Uncharacterized damage-inducible protein DinB (Forms a four-helix bundle)</fullName>
    </submittedName>
</protein>